<protein>
    <submittedName>
        <fullName evidence="2">Uncharacterized protein</fullName>
    </submittedName>
</protein>
<sequence>MKECPEKAKKEYKIKTKFVFEGYFTVKAYDKSQAREYVEKHCGLLLGGDIHTTLPDEIITDWIFNVHPKKIIR</sequence>
<name>A0A4Q5H827_9BACE</name>
<evidence type="ECO:0000313" key="4">
    <source>
        <dbReference type="Proteomes" id="UP000335496"/>
    </source>
</evidence>
<dbReference type="EMBL" id="RCXL01000003">
    <property type="protein sequence ID" value="RYT77632.1"/>
    <property type="molecule type" value="Genomic_DNA"/>
</dbReference>
<evidence type="ECO:0000313" key="1">
    <source>
        <dbReference type="EMBL" id="KAA5276373.1"/>
    </source>
</evidence>
<reference evidence="1 4" key="1">
    <citation type="journal article" date="2019" name="Nat. Med.">
        <title>A library of human gut bacterial isolates paired with longitudinal multiomics data enables mechanistic microbiome research.</title>
        <authorList>
            <person name="Poyet M."/>
            <person name="Groussin M."/>
            <person name="Gibbons S.M."/>
            <person name="Avila-Pacheco J."/>
            <person name="Jiang X."/>
            <person name="Kearney S.M."/>
            <person name="Perrotta A.R."/>
            <person name="Berdy B."/>
            <person name="Zhao S."/>
            <person name="Lieberman T.D."/>
            <person name="Swanson P.K."/>
            <person name="Smith M."/>
            <person name="Roesemann S."/>
            <person name="Alexander J.E."/>
            <person name="Rich S.A."/>
            <person name="Livny J."/>
            <person name="Vlamakis H."/>
            <person name="Clish C."/>
            <person name="Bullock K."/>
            <person name="Deik A."/>
            <person name="Scott J."/>
            <person name="Pierce K.A."/>
            <person name="Xavier R.J."/>
            <person name="Alm E.J."/>
        </authorList>
    </citation>
    <scope>NUCLEOTIDE SEQUENCE [LARGE SCALE GENOMIC DNA]</scope>
    <source>
        <strain evidence="1 4">BIOML-A1</strain>
    </source>
</reference>
<proteinExistence type="predicted"/>
<evidence type="ECO:0000313" key="3">
    <source>
        <dbReference type="Proteomes" id="UP000291917"/>
    </source>
</evidence>
<accession>A0A4Q5H827</accession>
<reference evidence="2 3" key="2">
    <citation type="journal article" date="2019" name="Science, e1252229">
        <title>Invertible promoters mediate bacterial phase variation, antibiotic resistance, and host adaptation in the gut.</title>
        <authorList>
            <person name="Jiang X."/>
            <person name="Hall A.B."/>
            <person name="Arthur T.D."/>
            <person name="Plichta D.R."/>
            <person name="Covington C.T."/>
            <person name="Poyet M."/>
            <person name="Crothers J."/>
            <person name="Moses P.L."/>
            <person name="Tolonen A.C."/>
            <person name="Vlamakis H."/>
            <person name="Alm E.J."/>
            <person name="Xavier R.J."/>
        </authorList>
    </citation>
    <scope>NUCLEOTIDE SEQUENCE [LARGE SCALE GENOMIC DNA]</scope>
    <source>
        <strain evidence="2">Bj_0095</strain>
        <strain evidence="3">bj_0095</strain>
    </source>
</reference>
<organism evidence="2 3">
    <name type="scientific">Bacteroides eggerthii</name>
    <dbReference type="NCBI Taxonomy" id="28111"/>
    <lineage>
        <taxon>Bacteria</taxon>
        <taxon>Pseudomonadati</taxon>
        <taxon>Bacteroidota</taxon>
        <taxon>Bacteroidia</taxon>
        <taxon>Bacteroidales</taxon>
        <taxon>Bacteroidaceae</taxon>
        <taxon>Bacteroides</taxon>
    </lineage>
</organism>
<comment type="caution">
    <text evidence="2">The sequence shown here is derived from an EMBL/GenBank/DDBJ whole genome shotgun (WGS) entry which is preliminary data.</text>
</comment>
<dbReference type="EMBL" id="VVZX01000003">
    <property type="protein sequence ID" value="KAA5276373.1"/>
    <property type="molecule type" value="Genomic_DNA"/>
</dbReference>
<dbReference type="Proteomes" id="UP000291917">
    <property type="component" value="Unassembled WGS sequence"/>
</dbReference>
<keyword evidence="4" id="KW-1185">Reference proteome</keyword>
<gene>
    <name evidence="2" type="ORF">EAJ03_02645</name>
    <name evidence="1" type="ORF">F2Z23_02635</name>
</gene>
<evidence type="ECO:0000313" key="2">
    <source>
        <dbReference type="EMBL" id="RYT77632.1"/>
    </source>
</evidence>
<dbReference type="AlphaFoldDB" id="A0A4Q5H827"/>
<dbReference type="Proteomes" id="UP000335496">
    <property type="component" value="Unassembled WGS sequence"/>
</dbReference>